<dbReference type="Gene3D" id="3.40.50.620">
    <property type="entry name" value="HUPs"/>
    <property type="match status" value="1"/>
</dbReference>
<gene>
    <name evidence="8 10" type="primary">tilS</name>
    <name evidence="10" type="ORF">F6R98_02665</name>
</gene>
<evidence type="ECO:0000256" key="7">
    <source>
        <dbReference type="ARBA" id="ARBA00048539"/>
    </source>
</evidence>
<dbReference type="InParanoid" id="A0A5Q0BEV4"/>
<evidence type="ECO:0000256" key="5">
    <source>
        <dbReference type="ARBA" id="ARBA00022741"/>
    </source>
</evidence>
<dbReference type="Pfam" id="PF09179">
    <property type="entry name" value="TilS"/>
    <property type="match status" value="1"/>
</dbReference>
<dbReference type="EMBL" id="CP044205">
    <property type="protein sequence ID" value="QFY41662.1"/>
    <property type="molecule type" value="Genomic_DNA"/>
</dbReference>
<name>A0A5Q0BEV4_9GAMM</name>
<evidence type="ECO:0000259" key="9">
    <source>
        <dbReference type="SMART" id="SM00977"/>
    </source>
</evidence>
<dbReference type="KEGG" id="mmob:F6R98_02665"/>
<comment type="domain">
    <text evidence="8">The N-terminal region contains the highly conserved SGGXDS motif, predicted to be a P-loop motif involved in ATP binding.</text>
</comment>
<dbReference type="InterPro" id="IPR012796">
    <property type="entry name" value="Lysidine-tRNA-synth_C"/>
</dbReference>
<dbReference type="GO" id="GO:0032267">
    <property type="term" value="F:tRNA(Ile)-lysidine synthase activity"/>
    <property type="evidence" value="ECO:0007669"/>
    <property type="project" value="UniProtKB-EC"/>
</dbReference>
<dbReference type="AlphaFoldDB" id="A0A5Q0BEV4"/>
<evidence type="ECO:0000256" key="4">
    <source>
        <dbReference type="ARBA" id="ARBA00022694"/>
    </source>
</evidence>
<dbReference type="Pfam" id="PF11734">
    <property type="entry name" value="TilS_C"/>
    <property type="match status" value="1"/>
</dbReference>
<dbReference type="OrthoDB" id="9807403at2"/>
<dbReference type="PANTHER" id="PTHR43033">
    <property type="entry name" value="TRNA(ILE)-LYSIDINE SYNTHASE-RELATED"/>
    <property type="match status" value="1"/>
</dbReference>
<feature type="binding site" evidence="8">
    <location>
        <begin position="38"/>
        <end position="43"/>
    </location>
    <ligand>
        <name>ATP</name>
        <dbReference type="ChEBI" id="CHEBI:30616"/>
    </ligand>
</feature>
<dbReference type="NCBIfam" id="TIGR02433">
    <property type="entry name" value="lysidine_TilS_C"/>
    <property type="match status" value="1"/>
</dbReference>
<dbReference type="InterPro" id="IPR015262">
    <property type="entry name" value="tRNA_Ile_lys_synt_subst-bd"/>
</dbReference>
<dbReference type="GO" id="GO:0005524">
    <property type="term" value="F:ATP binding"/>
    <property type="evidence" value="ECO:0007669"/>
    <property type="project" value="UniProtKB-UniRule"/>
</dbReference>
<protein>
    <recommendedName>
        <fullName evidence="8">tRNA(Ile)-lysidine synthase</fullName>
        <ecNumber evidence="8">6.3.4.19</ecNumber>
    </recommendedName>
    <alternativeName>
        <fullName evidence="8">tRNA(Ile)-2-lysyl-cytidine synthase</fullName>
    </alternativeName>
    <alternativeName>
        <fullName evidence="8">tRNA(Ile)-lysidine synthetase</fullName>
    </alternativeName>
</protein>
<sequence length="469" mass="52405">MNQDIAQAPDDIEQKLSATLLHRLQSLPAPADIIVAYSGGMDSHVLLHLCARLRTRLPATISAVHIHHGLHPDAGLWAKHCANNCRALNISFTLLHVDARPECGQSPEEAARSARYDAIIRRMQTGTVVLTAQHQDDQAETLLLQLLRGSGLPGLAAMPDYASLGPGHIARPLLEHTRAELERYAKSAGLGWVEDPSNADTAYDRNFLRQRLMPLIRTRWPSASKALSRSARHCAEAQQLIRHTAHDLYATCLDADNAQLCVSRLNRKKTEEQKLVLRHWIELQGQRMPSTAVLDRIINEVLAAAPDKNPRVPWSSVEIRRYRDKLLLLPQLPPLDHSATYYWNGTGLIELADNGVLMAGINLQLVSTATPWHDYHFIRADVWRSGSITVSYRRGGERCSLRGRGGRHTLKNLFQEAGIAPWLRERIPLIHIDGQLAVVPGIGVTEAFDQGRTTDSSFVMIRWLPYDKV</sequence>
<dbReference type="InterPro" id="IPR014729">
    <property type="entry name" value="Rossmann-like_a/b/a_fold"/>
</dbReference>
<feature type="domain" description="Lysidine-tRNA(Ile) synthetase C-terminal" evidence="9">
    <location>
        <begin position="388"/>
        <end position="463"/>
    </location>
</feature>
<keyword evidence="3 8" id="KW-0436">Ligase</keyword>
<dbReference type="Proteomes" id="UP000325755">
    <property type="component" value="Chromosome"/>
</dbReference>
<proteinExistence type="inferred from homology"/>
<dbReference type="SUPFAM" id="SSF82829">
    <property type="entry name" value="MesJ substrate recognition domain-like"/>
    <property type="match status" value="1"/>
</dbReference>
<evidence type="ECO:0000256" key="3">
    <source>
        <dbReference type="ARBA" id="ARBA00022598"/>
    </source>
</evidence>
<comment type="similarity">
    <text evidence="8">Belongs to the tRNA(Ile)-lysidine synthase family.</text>
</comment>
<keyword evidence="5 8" id="KW-0547">Nucleotide-binding</keyword>
<evidence type="ECO:0000256" key="8">
    <source>
        <dbReference type="HAMAP-Rule" id="MF_01161"/>
    </source>
</evidence>
<accession>A0A5Q0BEV4</accession>
<dbReference type="HAMAP" id="MF_01161">
    <property type="entry name" value="tRNA_Ile_lys_synt"/>
    <property type="match status" value="1"/>
</dbReference>
<dbReference type="InterPro" id="IPR011063">
    <property type="entry name" value="TilS/TtcA_N"/>
</dbReference>
<organism evidence="10 11">
    <name type="scientific">Candidatus Methylospira mobilis</name>
    <dbReference type="NCBI Taxonomy" id="1808979"/>
    <lineage>
        <taxon>Bacteria</taxon>
        <taxon>Pseudomonadati</taxon>
        <taxon>Pseudomonadota</taxon>
        <taxon>Gammaproteobacteria</taxon>
        <taxon>Methylococcales</taxon>
        <taxon>Methylococcaceae</taxon>
        <taxon>Candidatus Methylospira</taxon>
    </lineage>
</organism>
<dbReference type="SUPFAM" id="SSF52402">
    <property type="entry name" value="Adenine nucleotide alpha hydrolases-like"/>
    <property type="match status" value="1"/>
</dbReference>
<dbReference type="Pfam" id="PF01171">
    <property type="entry name" value="ATP_bind_3"/>
    <property type="match status" value="1"/>
</dbReference>
<dbReference type="SUPFAM" id="SSF56037">
    <property type="entry name" value="PheT/TilS domain"/>
    <property type="match status" value="1"/>
</dbReference>
<comment type="subcellular location">
    <subcellularLocation>
        <location evidence="1 8">Cytoplasm</location>
    </subcellularLocation>
</comment>
<reference evidence="10 11" key="1">
    <citation type="submission" date="2019-09" db="EMBL/GenBank/DDBJ databases">
        <title>Ecophysiology of the spiral-shaped methanotroph Methylospira mobilis as revealed by the complete genome sequence.</title>
        <authorList>
            <person name="Oshkin I.Y."/>
            <person name="Dedysh S.N."/>
            <person name="Miroshnikov K."/>
            <person name="Danilova O.V."/>
            <person name="Hakobyan A."/>
            <person name="Liesack W."/>
        </authorList>
    </citation>
    <scope>NUCLEOTIDE SEQUENCE [LARGE SCALE GENOMIC DNA]</scope>
    <source>
        <strain evidence="10 11">Shm1</strain>
    </source>
</reference>
<dbReference type="SMART" id="SM00977">
    <property type="entry name" value="TilS_C"/>
    <property type="match status" value="1"/>
</dbReference>
<dbReference type="PANTHER" id="PTHR43033:SF1">
    <property type="entry name" value="TRNA(ILE)-LYSIDINE SYNTHASE-RELATED"/>
    <property type="match status" value="1"/>
</dbReference>
<dbReference type="InterPro" id="IPR012094">
    <property type="entry name" value="tRNA_Ile_lys_synt"/>
</dbReference>
<keyword evidence="6 8" id="KW-0067">ATP-binding</keyword>
<comment type="catalytic activity">
    <reaction evidence="7 8">
        <text>cytidine(34) in tRNA(Ile2) + L-lysine + ATP = lysidine(34) in tRNA(Ile2) + AMP + diphosphate + H(+)</text>
        <dbReference type="Rhea" id="RHEA:43744"/>
        <dbReference type="Rhea" id="RHEA-COMP:10625"/>
        <dbReference type="Rhea" id="RHEA-COMP:10670"/>
        <dbReference type="ChEBI" id="CHEBI:15378"/>
        <dbReference type="ChEBI" id="CHEBI:30616"/>
        <dbReference type="ChEBI" id="CHEBI:32551"/>
        <dbReference type="ChEBI" id="CHEBI:33019"/>
        <dbReference type="ChEBI" id="CHEBI:82748"/>
        <dbReference type="ChEBI" id="CHEBI:83665"/>
        <dbReference type="ChEBI" id="CHEBI:456215"/>
        <dbReference type="EC" id="6.3.4.19"/>
    </reaction>
</comment>
<evidence type="ECO:0000256" key="2">
    <source>
        <dbReference type="ARBA" id="ARBA00022490"/>
    </source>
</evidence>
<evidence type="ECO:0000313" key="10">
    <source>
        <dbReference type="EMBL" id="QFY41662.1"/>
    </source>
</evidence>
<evidence type="ECO:0000313" key="11">
    <source>
        <dbReference type="Proteomes" id="UP000325755"/>
    </source>
</evidence>
<evidence type="ECO:0000256" key="6">
    <source>
        <dbReference type="ARBA" id="ARBA00022840"/>
    </source>
</evidence>
<dbReference type="InterPro" id="IPR012795">
    <property type="entry name" value="tRNA_Ile_lys_synt_N"/>
</dbReference>
<keyword evidence="4 8" id="KW-0819">tRNA processing</keyword>
<dbReference type="RefSeq" id="WP_153247646.1">
    <property type="nucleotide sequence ID" value="NZ_CP044205.1"/>
</dbReference>
<dbReference type="GO" id="GO:0006400">
    <property type="term" value="P:tRNA modification"/>
    <property type="evidence" value="ECO:0007669"/>
    <property type="project" value="UniProtKB-UniRule"/>
</dbReference>
<keyword evidence="11" id="KW-1185">Reference proteome</keyword>
<dbReference type="EC" id="6.3.4.19" evidence="8"/>
<dbReference type="FunCoup" id="A0A5Q0BEV4">
    <property type="interactions" value="329"/>
</dbReference>
<dbReference type="CDD" id="cd01992">
    <property type="entry name" value="TilS_N"/>
    <property type="match status" value="1"/>
</dbReference>
<keyword evidence="2 8" id="KW-0963">Cytoplasm</keyword>
<dbReference type="Gene3D" id="1.20.59.20">
    <property type="match status" value="1"/>
</dbReference>
<dbReference type="GO" id="GO:0005737">
    <property type="term" value="C:cytoplasm"/>
    <property type="evidence" value="ECO:0007669"/>
    <property type="project" value="UniProtKB-SubCell"/>
</dbReference>
<comment type="function">
    <text evidence="8">Ligates lysine onto the cytidine present at position 34 of the AUA codon-specific tRNA(Ile) that contains the anticodon CAU, in an ATP-dependent manner. Cytidine is converted to lysidine, thus changing the amino acid specificity of the tRNA from methionine to isoleucine.</text>
</comment>
<dbReference type="NCBIfam" id="TIGR02432">
    <property type="entry name" value="lysidine_TilS_N"/>
    <property type="match status" value="1"/>
</dbReference>
<evidence type="ECO:0000256" key="1">
    <source>
        <dbReference type="ARBA" id="ARBA00004496"/>
    </source>
</evidence>